<accession>A0A1I1NIE5</accession>
<reference evidence="1 2" key="1">
    <citation type="submission" date="2016-10" db="EMBL/GenBank/DDBJ databases">
        <authorList>
            <person name="de Groot N.N."/>
        </authorList>
    </citation>
    <scope>NUCLEOTIDE SEQUENCE [LARGE SCALE GENOMIC DNA]</scope>
    <source>
        <strain evidence="1 2">CGMCC 4.5739</strain>
    </source>
</reference>
<name>A0A1I1NIE5_9ACTN</name>
<keyword evidence="2" id="KW-1185">Reference proteome</keyword>
<proteinExistence type="predicted"/>
<gene>
    <name evidence="1" type="ORF">SAMN05421773_10814</name>
</gene>
<dbReference type="AlphaFoldDB" id="A0A1I1NIE5"/>
<protein>
    <submittedName>
        <fullName evidence="1">Uncharacterized protein</fullName>
    </submittedName>
</protein>
<dbReference type="EMBL" id="FOLM01000008">
    <property type="protein sequence ID" value="SFC97307.1"/>
    <property type="molecule type" value="Genomic_DNA"/>
</dbReference>
<evidence type="ECO:0000313" key="1">
    <source>
        <dbReference type="EMBL" id="SFC97307.1"/>
    </source>
</evidence>
<dbReference type="RefSeq" id="WP_093839412.1">
    <property type="nucleotide sequence ID" value="NZ_FOLM01000008.1"/>
</dbReference>
<dbReference type="Proteomes" id="UP000199207">
    <property type="component" value="Unassembled WGS sequence"/>
</dbReference>
<organism evidence="1 2">
    <name type="scientific">Streptomyces aidingensis</name>
    <dbReference type="NCBI Taxonomy" id="910347"/>
    <lineage>
        <taxon>Bacteria</taxon>
        <taxon>Bacillati</taxon>
        <taxon>Actinomycetota</taxon>
        <taxon>Actinomycetes</taxon>
        <taxon>Kitasatosporales</taxon>
        <taxon>Streptomycetaceae</taxon>
        <taxon>Streptomyces</taxon>
    </lineage>
</organism>
<dbReference type="OrthoDB" id="3692310at2"/>
<sequence>MTPAAGPLPLYGYGRIPWDTARPLLDGCACTWTDFDGLHLTDTPPPDLPRAATHLWGWTADGSRLVRLRFDTPPYVYAAVLGATLPPAPEPMDLVIPIRRPVVLRPGRQQSTRSGTSDAPADLQAAPLPDAFTALRWELAEVPGTAPVTFVRAVPKETAA</sequence>
<evidence type="ECO:0000313" key="2">
    <source>
        <dbReference type="Proteomes" id="UP000199207"/>
    </source>
</evidence>
<dbReference type="STRING" id="910347.SAMN05421773_10814"/>